<protein>
    <submittedName>
        <fullName evidence="2">Uncharacterized protein</fullName>
    </submittedName>
</protein>
<dbReference type="Proteomes" id="UP000821866">
    <property type="component" value="Chromosome 2"/>
</dbReference>
<comment type="caution">
    <text evidence="2">The sequence shown here is derived from an EMBL/GenBank/DDBJ whole genome shotgun (WGS) entry which is preliminary data.</text>
</comment>
<evidence type="ECO:0000256" key="1">
    <source>
        <dbReference type="SAM" id="MobiDB-lite"/>
    </source>
</evidence>
<feature type="compositionally biased region" description="Basic and acidic residues" evidence="1">
    <location>
        <begin position="157"/>
        <end position="169"/>
    </location>
</feature>
<evidence type="ECO:0000313" key="3">
    <source>
        <dbReference type="Proteomes" id="UP000821866"/>
    </source>
</evidence>
<keyword evidence="3" id="KW-1185">Reference proteome</keyword>
<proteinExistence type="predicted"/>
<name>A0A9J6EIZ2_RHIMP</name>
<accession>A0A9J6EIZ2</accession>
<dbReference type="EMBL" id="JABSTU010000004">
    <property type="protein sequence ID" value="KAH8034449.1"/>
    <property type="molecule type" value="Genomic_DNA"/>
</dbReference>
<feature type="region of interest" description="Disordered" evidence="1">
    <location>
        <begin position="71"/>
        <end position="98"/>
    </location>
</feature>
<feature type="region of interest" description="Disordered" evidence="1">
    <location>
        <begin position="131"/>
        <end position="183"/>
    </location>
</feature>
<reference evidence="2" key="1">
    <citation type="journal article" date="2020" name="Cell">
        <title>Large-Scale Comparative Analyses of Tick Genomes Elucidate Their Genetic Diversity and Vector Capacities.</title>
        <authorList>
            <consortium name="Tick Genome and Microbiome Consortium (TIGMIC)"/>
            <person name="Jia N."/>
            <person name="Wang J."/>
            <person name="Shi W."/>
            <person name="Du L."/>
            <person name="Sun Y."/>
            <person name="Zhan W."/>
            <person name="Jiang J.F."/>
            <person name="Wang Q."/>
            <person name="Zhang B."/>
            <person name="Ji P."/>
            <person name="Bell-Sakyi L."/>
            <person name="Cui X.M."/>
            <person name="Yuan T.T."/>
            <person name="Jiang B.G."/>
            <person name="Yang W.F."/>
            <person name="Lam T.T."/>
            <person name="Chang Q.C."/>
            <person name="Ding S.J."/>
            <person name="Wang X.J."/>
            <person name="Zhu J.G."/>
            <person name="Ruan X.D."/>
            <person name="Zhao L."/>
            <person name="Wei J.T."/>
            <person name="Ye R.Z."/>
            <person name="Que T.C."/>
            <person name="Du C.H."/>
            <person name="Zhou Y.H."/>
            <person name="Cheng J.X."/>
            <person name="Dai P.F."/>
            <person name="Guo W.B."/>
            <person name="Han X.H."/>
            <person name="Huang E.J."/>
            <person name="Li L.F."/>
            <person name="Wei W."/>
            <person name="Gao Y.C."/>
            <person name="Liu J.Z."/>
            <person name="Shao H.Z."/>
            <person name="Wang X."/>
            <person name="Wang C.C."/>
            <person name="Yang T.C."/>
            <person name="Huo Q.B."/>
            <person name="Li W."/>
            <person name="Chen H.Y."/>
            <person name="Chen S.E."/>
            <person name="Zhou L.G."/>
            <person name="Ni X.B."/>
            <person name="Tian J.H."/>
            <person name="Sheng Y."/>
            <person name="Liu T."/>
            <person name="Pan Y.S."/>
            <person name="Xia L.Y."/>
            <person name="Li J."/>
            <person name="Zhao F."/>
            <person name="Cao W.C."/>
        </authorList>
    </citation>
    <scope>NUCLEOTIDE SEQUENCE</scope>
    <source>
        <strain evidence="2">Rmic-2018</strain>
    </source>
</reference>
<reference evidence="2" key="2">
    <citation type="submission" date="2021-09" db="EMBL/GenBank/DDBJ databases">
        <authorList>
            <person name="Jia N."/>
            <person name="Wang J."/>
            <person name="Shi W."/>
            <person name="Du L."/>
            <person name="Sun Y."/>
            <person name="Zhan W."/>
            <person name="Jiang J."/>
            <person name="Wang Q."/>
            <person name="Zhang B."/>
            <person name="Ji P."/>
            <person name="Sakyi L.B."/>
            <person name="Cui X."/>
            <person name="Yuan T."/>
            <person name="Jiang B."/>
            <person name="Yang W."/>
            <person name="Lam T.T.-Y."/>
            <person name="Chang Q."/>
            <person name="Ding S."/>
            <person name="Wang X."/>
            <person name="Zhu J."/>
            <person name="Ruan X."/>
            <person name="Zhao L."/>
            <person name="Wei J."/>
            <person name="Que T."/>
            <person name="Du C."/>
            <person name="Cheng J."/>
            <person name="Dai P."/>
            <person name="Han X."/>
            <person name="Huang E."/>
            <person name="Gao Y."/>
            <person name="Liu J."/>
            <person name="Shao H."/>
            <person name="Ye R."/>
            <person name="Li L."/>
            <person name="Wei W."/>
            <person name="Wang X."/>
            <person name="Wang C."/>
            <person name="Huo Q."/>
            <person name="Li W."/>
            <person name="Guo W."/>
            <person name="Chen H."/>
            <person name="Chen S."/>
            <person name="Zhou L."/>
            <person name="Zhou L."/>
            <person name="Ni X."/>
            <person name="Tian J."/>
            <person name="Zhou Y."/>
            <person name="Sheng Y."/>
            <person name="Liu T."/>
            <person name="Pan Y."/>
            <person name="Xia L."/>
            <person name="Li J."/>
            <person name="Zhao F."/>
            <person name="Cao W."/>
        </authorList>
    </citation>
    <scope>NUCLEOTIDE SEQUENCE</scope>
    <source>
        <strain evidence="2">Rmic-2018</strain>
        <tissue evidence="2">Larvae</tissue>
    </source>
</reference>
<gene>
    <name evidence="2" type="ORF">HPB51_024272</name>
</gene>
<sequence>MCRPPWPPTGSVYVERTAEQGVMMLFGIALRARLFHFRICAYECVSTDTPAIGRFGNEAGRRSTYCAIRQRGSEGKEEASGTPKRAVPPGPTPSGRLITPAAYRRPKVMALLSRRGTPGRGLIRSVAPPTLEREGSRRMGCSQGPSDVPSYMKGARGGREVRGVGDRTPRPSSRGPLRGFMGAAPPAYRKRLLPDDGGLLPATLL</sequence>
<evidence type="ECO:0000313" key="2">
    <source>
        <dbReference type="EMBL" id="KAH8034449.1"/>
    </source>
</evidence>
<organism evidence="2 3">
    <name type="scientific">Rhipicephalus microplus</name>
    <name type="common">Cattle tick</name>
    <name type="synonym">Boophilus microplus</name>
    <dbReference type="NCBI Taxonomy" id="6941"/>
    <lineage>
        <taxon>Eukaryota</taxon>
        <taxon>Metazoa</taxon>
        <taxon>Ecdysozoa</taxon>
        <taxon>Arthropoda</taxon>
        <taxon>Chelicerata</taxon>
        <taxon>Arachnida</taxon>
        <taxon>Acari</taxon>
        <taxon>Parasitiformes</taxon>
        <taxon>Ixodida</taxon>
        <taxon>Ixodoidea</taxon>
        <taxon>Ixodidae</taxon>
        <taxon>Rhipicephalinae</taxon>
        <taxon>Rhipicephalus</taxon>
        <taxon>Boophilus</taxon>
    </lineage>
</organism>
<dbReference type="AlphaFoldDB" id="A0A9J6EIZ2"/>